<keyword evidence="4" id="KW-0378">Hydrolase</keyword>
<dbReference type="PROSITE" id="PS50994">
    <property type="entry name" value="INTEGRASE"/>
    <property type="match status" value="1"/>
</dbReference>
<keyword evidence="7" id="KW-0695">RNA-directed DNA polymerase</keyword>
<dbReference type="InterPro" id="IPR050951">
    <property type="entry name" value="Retrovirus_Pol_polyprotein"/>
</dbReference>
<dbReference type="GO" id="GO:0003964">
    <property type="term" value="F:RNA-directed DNA polymerase activity"/>
    <property type="evidence" value="ECO:0007669"/>
    <property type="project" value="UniProtKB-KW"/>
</dbReference>
<dbReference type="InterPro" id="IPR041588">
    <property type="entry name" value="Integrase_H2C2"/>
</dbReference>
<evidence type="ECO:0000256" key="9">
    <source>
        <dbReference type="ARBA" id="ARBA00023125"/>
    </source>
</evidence>
<dbReference type="GO" id="GO:0015074">
    <property type="term" value="P:DNA integration"/>
    <property type="evidence" value="ECO:0007669"/>
    <property type="project" value="UniProtKB-KW"/>
</dbReference>
<evidence type="ECO:0000256" key="10">
    <source>
        <dbReference type="ARBA" id="ARBA00023172"/>
    </source>
</evidence>
<dbReference type="InterPro" id="IPR001584">
    <property type="entry name" value="Integrase_cat-core"/>
</dbReference>
<dbReference type="GO" id="GO:0006310">
    <property type="term" value="P:DNA recombination"/>
    <property type="evidence" value="ECO:0007669"/>
    <property type="project" value="UniProtKB-KW"/>
</dbReference>
<reference evidence="12" key="1">
    <citation type="submission" date="2023-07" db="EMBL/GenBank/DDBJ databases">
        <title>A chromosome-level genome assembly of Lolium multiflorum.</title>
        <authorList>
            <person name="Chen Y."/>
            <person name="Copetti D."/>
            <person name="Kolliker R."/>
            <person name="Studer B."/>
        </authorList>
    </citation>
    <scope>NUCLEOTIDE SEQUENCE</scope>
    <source>
        <strain evidence="12">02402/16</strain>
        <tissue evidence="12">Leaf</tissue>
    </source>
</reference>
<keyword evidence="1" id="KW-0645">Protease</keyword>
<evidence type="ECO:0000256" key="4">
    <source>
        <dbReference type="ARBA" id="ARBA00022801"/>
    </source>
</evidence>
<keyword evidence="8" id="KW-0548">Nucleotidyltransferase</keyword>
<dbReference type="InterPro" id="IPR036397">
    <property type="entry name" value="RNaseH_sf"/>
</dbReference>
<dbReference type="Pfam" id="PF17921">
    <property type="entry name" value="Integrase_H2C2"/>
    <property type="match status" value="1"/>
</dbReference>
<dbReference type="Pfam" id="PF24626">
    <property type="entry name" value="SH3_Tf2-1"/>
    <property type="match status" value="1"/>
</dbReference>
<keyword evidence="13" id="KW-1185">Reference proteome</keyword>
<dbReference type="InterPro" id="IPR012337">
    <property type="entry name" value="RNaseH-like_sf"/>
</dbReference>
<evidence type="ECO:0000313" key="13">
    <source>
        <dbReference type="Proteomes" id="UP001231189"/>
    </source>
</evidence>
<evidence type="ECO:0000256" key="6">
    <source>
        <dbReference type="ARBA" id="ARBA00022908"/>
    </source>
</evidence>
<keyword evidence="6" id="KW-0229">DNA integration</keyword>
<evidence type="ECO:0000259" key="11">
    <source>
        <dbReference type="PROSITE" id="PS50994"/>
    </source>
</evidence>
<accession>A0AAD8SQQ7</accession>
<dbReference type="GO" id="GO:0046872">
    <property type="term" value="F:metal ion binding"/>
    <property type="evidence" value="ECO:0007669"/>
    <property type="project" value="UniProtKB-KW"/>
</dbReference>
<name>A0AAD8SQQ7_LOLMU</name>
<dbReference type="GO" id="GO:0004190">
    <property type="term" value="F:aspartic-type endopeptidase activity"/>
    <property type="evidence" value="ECO:0007669"/>
    <property type="project" value="UniProtKB-KW"/>
</dbReference>
<comment type="caution">
    <text evidence="12">The sequence shown here is derived from an EMBL/GenBank/DDBJ whole genome shotgun (WGS) entry which is preliminary data.</text>
</comment>
<dbReference type="GO" id="GO:0003887">
    <property type="term" value="F:DNA-directed DNA polymerase activity"/>
    <property type="evidence" value="ECO:0007669"/>
    <property type="project" value="UniProtKB-KW"/>
</dbReference>
<dbReference type="GO" id="GO:0003677">
    <property type="term" value="F:DNA binding"/>
    <property type="evidence" value="ECO:0007669"/>
    <property type="project" value="UniProtKB-KW"/>
</dbReference>
<keyword evidence="5" id="KW-0460">Magnesium</keyword>
<dbReference type="AlphaFoldDB" id="A0AAD8SQQ7"/>
<dbReference type="EMBL" id="JAUUTY010000003">
    <property type="protein sequence ID" value="KAK1662641.1"/>
    <property type="molecule type" value="Genomic_DNA"/>
</dbReference>
<dbReference type="Pfam" id="PF00665">
    <property type="entry name" value="rve"/>
    <property type="match status" value="1"/>
</dbReference>
<sequence>MESMALLQSQMTTMMQQMQGSLNRIVPTEGYPEDEDEEVQQLLLEVVPNVEAPAFIPQEIQGANVEHPAKDEVNMMEISAAAYNCSTSDSTISLLIHINGVPAVALADTGSTNTFLDKQFAMDHNIHFSPIPARRITVSVPKWLQEVQDSYVGDEHCTKLIQELTIDANSQTHYSLQAGILRFKGKIYIGSTTSLRDKVFDTFHSSIFGGHSGIKVTMHKIQQTFYWPKLKQFISEKIAMCPICQISKTERLPYPGLLQPLPIPEQKWSDISMDFISGLPKSKGKDVILVVVDRLTKYAHFVPLSHPYSVQTVADAFMTNIIKLHGPPASIVSDRDPIFTSQLWKDILSGFNTKLKYSTAYHPETDGQTERVNQCLEQYLRCMGFQQPKKWCDWLPAAEWWYNCSYHSAIQMTPFQALYEYPPPLLQHIPVPFAANQATTVETAERDNMVQLLQHNLTKAQQRMKKYADAKRTERKFELGDFVYLKMKSYRESALGMKNPVKLSPRWYGPFKVLQKVGQVSYKIQLPDKCKLHDIFHVSHLKKHTGPMAVPNPILPLVTEDGKVKTAPLAILQRHIIPRSVGDYDVAIPQWLVHWDTMTAEEATWEDASFIQETFPSFSPEV</sequence>
<keyword evidence="2" id="KW-0479">Metal-binding</keyword>
<dbReference type="PANTHER" id="PTHR37984:SF5">
    <property type="entry name" value="PROTEIN NYNRIN-LIKE"/>
    <property type="match status" value="1"/>
</dbReference>
<keyword evidence="8" id="KW-0239">DNA-directed DNA polymerase</keyword>
<evidence type="ECO:0000313" key="12">
    <source>
        <dbReference type="EMBL" id="KAK1662641.1"/>
    </source>
</evidence>
<dbReference type="InterPro" id="IPR016197">
    <property type="entry name" value="Chromo-like_dom_sf"/>
</dbReference>
<gene>
    <name evidence="12" type="ORF">QYE76_050800</name>
</gene>
<dbReference type="InterPro" id="IPR056924">
    <property type="entry name" value="SH3_Tf2-1"/>
</dbReference>
<dbReference type="PANTHER" id="PTHR37984">
    <property type="entry name" value="PROTEIN CBG26694"/>
    <property type="match status" value="1"/>
</dbReference>
<dbReference type="Proteomes" id="UP001231189">
    <property type="component" value="Unassembled WGS sequence"/>
</dbReference>
<dbReference type="SUPFAM" id="SSF54160">
    <property type="entry name" value="Chromo domain-like"/>
    <property type="match status" value="1"/>
</dbReference>
<keyword evidence="9" id="KW-0238">DNA-binding</keyword>
<evidence type="ECO:0000256" key="7">
    <source>
        <dbReference type="ARBA" id="ARBA00022918"/>
    </source>
</evidence>
<dbReference type="Gene3D" id="1.10.340.70">
    <property type="match status" value="1"/>
</dbReference>
<dbReference type="GO" id="GO:0006508">
    <property type="term" value="P:proteolysis"/>
    <property type="evidence" value="ECO:0007669"/>
    <property type="project" value="UniProtKB-KW"/>
</dbReference>
<dbReference type="Gene3D" id="3.30.420.10">
    <property type="entry name" value="Ribonuclease H-like superfamily/Ribonuclease H"/>
    <property type="match status" value="1"/>
</dbReference>
<keyword evidence="3" id="KW-0064">Aspartyl protease</keyword>
<evidence type="ECO:0000256" key="1">
    <source>
        <dbReference type="ARBA" id="ARBA00022670"/>
    </source>
</evidence>
<keyword evidence="10" id="KW-0233">DNA recombination</keyword>
<evidence type="ECO:0000256" key="8">
    <source>
        <dbReference type="ARBA" id="ARBA00022932"/>
    </source>
</evidence>
<feature type="domain" description="Integrase catalytic" evidence="11">
    <location>
        <begin position="258"/>
        <end position="422"/>
    </location>
</feature>
<keyword evidence="8" id="KW-0808">Transferase</keyword>
<organism evidence="12 13">
    <name type="scientific">Lolium multiflorum</name>
    <name type="common">Italian ryegrass</name>
    <name type="synonym">Lolium perenne subsp. multiflorum</name>
    <dbReference type="NCBI Taxonomy" id="4521"/>
    <lineage>
        <taxon>Eukaryota</taxon>
        <taxon>Viridiplantae</taxon>
        <taxon>Streptophyta</taxon>
        <taxon>Embryophyta</taxon>
        <taxon>Tracheophyta</taxon>
        <taxon>Spermatophyta</taxon>
        <taxon>Magnoliopsida</taxon>
        <taxon>Liliopsida</taxon>
        <taxon>Poales</taxon>
        <taxon>Poaceae</taxon>
        <taxon>BOP clade</taxon>
        <taxon>Pooideae</taxon>
        <taxon>Poodae</taxon>
        <taxon>Poeae</taxon>
        <taxon>Poeae Chloroplast Group 2 (Poeae type)</taxon>
        <taxon>Loliodinae</taxon>
        <taxon>Loliinae</taxon>
        <taxon>Lolium</taxon>
    </lineage>
</organism>
<evidence type="ECO:0000256" key="3">
    <source>
        <dbReference type="ARBA" id="ARBA00022750"/>
    </source>
</evidence>
<evidence type="ECO:0000256" key="5">
    <source>
        <dbReference type="ARBA" id="ARBA00022842"/>
    </source>
</evidence>
<protein>
    <recommendedName>
        <fullName evidence="11">Integrase catalytic domain-containing protein</fullName>
    </recommendedName>
</protein>
<proteinExistence type="predicted"/>
<evidence type="ECO:0000256" key="2">
    <source>
        <dbReference type="ARBA" id="ARBA00022723"/>
    </source>
</evidence>
<dbReference type="SUPFAM" id="SSF53098">
    <property type="entry name" value="Ribonuclease H-like"/>
    <property type="match status" value="1"/>
</dbReference>